<sequence>LPLSACSCIENDLRPRLDAISLDRKSEKAKRRFFETEPPDSGYGTTQMVVATA</sequence>
<gene>
    <name evidence="2" type="primary">E1</name>
</gene>
<evidence type="ECO:0000259" key="1">
    <source>
        <dbReference type="Pfam" id="PF00524"/>
    </source>
</evidence>
<dbReference type="EMBL" id="S80065">
    <property type="protein sequence ID" value="AAB35448.2"/>
    <property type="molecule type" value="Genomic_DNA"/>
</dbReference>
<accession>Q86962</accession>
<feature type="domain" description="DNA helicase E1 N-terminal Papillomavirus" evidence="1">
    <location>
        <begin position="11"/>
        <end position="46"/>
    </location>
</feature>
<protein>
    <submittedName>
        <fullName evidence="2">E1</fullName>
    </submittedName>
</protein>
<feature type="non-terminal residue" evidence="2">
    <location>
        <position position="1"/>
    </location>
</feature>
<reference evidence="2" key="1">
    <citation type="journal article" date="1995" name="J. Oral Pathol. Med.">
        <title>A polymerase chain reaction (PCR) investigation of oral verrucae which contain HPV types 2 and 57 by in situ hybridization.</title>
        <authorList>
            <person name="Padayachee A."/>
            <person name="Sanders C.M."/>
            <person name="Maitland N.J."/>
        </authorList>
    </citation>
    <scope>NUCLEOTIDE SEQUENCE</scope>
</reference>
<feature type="non-terminal residue" evidence="2">
    <location>
        <position position="53"/>
    </location>
</feature>
<dbReference type="InterPro" id="IPR014000">
    <property type="entry name" value="PPV_DNA_helicase_E1_N"/>
</dbReference>
<dbReference type="Pfam" id="PF00524">
    <property type="entry name" value="PPV_E1_N"/>
    <property type="match status" value="1"/>
</dbReference>
<organism evidence="2">
    <name type="scientific">Human papillomavirus type 2</name>
    <dbReference type="NCBI Taxonomy" id="333751"/>
    <lineage>
        <taxon>Viruses</taxon>
        <taxon>Monodnaviria</taxon>
        <taxon>Shotokuvirae</taxon>
        <taxon>Cossaviricota</taxon>
        <taxon>Papovaviricetes</taxon>
        <taxon>Zurhausenvirales</taxon>
        <taxon>Papillomaviridae</taxon>
        <taxon>Firstpapillomavirinae</taxon>
        <taxon>Alphapapillomavirus</taxon>
        <taxon>Alphapapillomavirus 4</taxon>
    </lineage>
</organism>
<proteinExistence type="predicted"/>
<evidence type="ECO:0000313" key="2">
    <source>
        <dbReference type="EMBL" id="AAB35448.2"/>
    </source>
</evidence>
<dbReference type="GO" id="GO:0016817">
    <property type="term" value="F:hydrolase activity, acting on acid anhydrides"/>
    <property type="evidence" value="ECO:0007669"/>
    <property type="project" value="InterPro"/>
</dbReference>
<name>Q86962_9PAPI</name>